<organism evidence="4 5">
    <name type="scientific">Aerophobetes bacterium</name>
    <dbReference type="NCBI Taxonomy" id="2030807"/>
    <lineage>
        <taxon>Bacteria</taxon>
        <taxon>Candidatus Aerophobota</taxon>
    </lineage>
</organism>
<evidence type="ECO:0000313" key="5">
    <source>
        <dbReference type="Proteomes" id="UP000218775"/>
    </source>
</evidence>
<evidence type="ECO:0000256" key="1">
    <source>
        <dbReference type="ARBA" id="ARBA00006382"/>
    </source>
</evidence>
<dbReference type="PANTHER" id="PTHR11606:SF39">
    <property type="entry name" value="GLUTAMATE_PHENYLALANINE_LEUCINE_VALINE_L-TRYPTOPHAN DEHYDROGENASE C-TERMINAL DOMAIN-CONTAINING PROTEIN"/>
    <property type="match status" value="1"/>
</dbReference>
<dbReference type="InterPro" id="IPR028971">
    <property type="entry name" value="NAD-GDH_cat"/>
</dbReference>
<evidence type="ECO:0000313" key="4">
    <source>
        <dbReference type="EMBL" id="PCI76552.1"/>
    </source>
</evidence>
<evidence type="ECO:0000259" key="3">
    <source>
        <dbReference type="SMART" id="SM00839"/>
    </source>
</evidence>
<dbReference type="SUPFAM" id="SSF51735">
    <property type="entry name" value="NAD(P)-binding Rossmann-fold domains"/>
    <property type="match status" value="1"/>
</dbReference>
<keyword evidence="2" id="KW-0560">Oxidoreductase</keyword>
<gene>
    <name evidence="4" type="ORF">COB21_04270</name>
</gene>
<dbReference type="SUPFAM" id="SSF53223">
    <property type="entry name" value="Aminoacid dehydrogenase-like, N-terminal domain"/>
    <property type="match status" value="1"/>
</dbReference>
<feature type="domain" description="Glutamate/phenylalanine/leucine/valine/L-tryptophan dehydrogenase C-terminal" evidence="3">
    <location>
        <begin position="640"/>
        <end position="916"/>
    </location>
</feature>
<dbReference type="InterPro" id="IPR036291">
    <property type="entry name" value="NAD(P)-bd_dom_sf"/>
</dbReference>
<dbReference type="SMART" id="SM00839">
    <property type="entry name" value="ELFV_dehydrog"/>
    <property type="match status" value="1"/>
</dbReference>
<dbReference type="Proteomes" id="UP000218775">
    <property type="component" value="Unassembled WGS sequence"/>
</dbReference>
<dbReference type="GO" id="GO:0004352">
    <property type="term" value="F:glutamate dehydrogenase (NAD+) activity"/>
    <property type="evidence" value="ECO:0007669"/>
    <property type="project" value="TreeGrafter"/>
</dbReference>
<evidence type="ECO:0000256" key="2">
    <source>
        <dbReference type="ARBA" id="ARBA00023002"/>
    </source>
</evidence>
<accession>A0A2A4X1H5</accession>
<dbReference type="PANTHER" id="PTHR11606">
    <property type="entry name" value="GLUTAMATE DEHYDROGENASE"/>
    <property type="match status" value="1"/>
</dbReference>
<dbReference type="GO" id="GO:0006538">
    <property type="term" value="P:L-glutamate catabolic process"/>
    <property type="evidence" value="ECO:0007669"/>
    <property type="project" value="TreeGrafter"/>
</dbReference>
<sequence length="1023" mass="117717">MNNFPSSAHYFDPEKFSEYQKWLKDHMPESFNKHIAPQDQQLLAHYLMGFPMQDYFSIIALKDKAFVIALDSPDVDLKILSHFDMGIRSYQTFLSDVPPPFPRVKHKLRIAQVLYTLFHDDQELHACMDRLPIEKKDAVYKALKEKFSALDFHEYQQLVCNLNAPFLQSLSTERLIWALSMIYRAKTRDSCQWELKKNENWNKGKGIIPSVQIVLAWKNTPKYHFLHRLAKVIFRHDLKILYINTSYVQDIDKNNNIFVLSLGLHGLNHKAAWDVADLDNFQRELVLVKYFSEEDVFDKVFLKTKLLHGNAIHFLRTARTFVHQLLSIHRPYFFSLENITESLCRHPDLTQMIVEGFKFRFNPKKRDEKAYNKVKEQFFSMIERLDTGNTDNDERRKSVLKMAFLFVDCALKTNYFIQRKTALSFRIDPIILKSLPFDHTLYFPEIPYGIFYINGLHFVGFHIRFKDLSRGGLRTIVPKREEDVKTERTHVFLECYNLAYTQQKKNKDIPEGGSKAIIFLDLYYDLTKAAHIHQLELKKFGKDAAFIEQSTKEFIATQKQEFLYQAQRSYIRNLLVLINCDSAGKLKDKEIIDYYKKPEFIYLGPDENMHNVILEWIANYSKRVGYKPGAAFISSKPKTGFNHKELGVTSHGVNVCMNEVLLFLGIDPKKDPFTIKLSGGPDGDVAGNQILNLYNHYEKTAKLIALTDGSGTIYDPQGLDLKILVDLFKKVKAINAYPTKKLSADGFLLNLHKKEQTGSFETKTLLSTMTAKGIEEKYISGNEMNFLYRHSLHKTKTDIFIPAGGRPQTLNKNNFSDFLDSEGKPTSKAIIEGANLYLTPMARKNLEKLGVIIIKDSSANKGGVISSSLEVLIGLTMDEKTFIENKAILAKQVLDSIHEKAELEAQLILKTHKETGESCTSISEKISTKINTYTYEILSYLEDKELPTNPKDPLNIALLNFCPPFISKNFQKNVLEDLPSSHKKAIIASYLSSRVVYKKSLTWSPSIIDVLPLISKDPHINPH</sequence>
<dbReference type="InterPro" id="IPR046346">
    <property type="entry name" value="Aminoacid_DH-like_N_sf"/>
</dbReference>
<reference evidence="5" key="1">
    <citation type="submission" date="2017-08" db="EMBL/GenBank/DDBJ databases">
        <title>A dynamic microbial community with high functional redundancy inhabits the cold, oxic subseafloor aquifer.</title>
        <authorList>
            <person name="Tully B.J."/>
            <person name="Wheat C.G."/>
            <person name="Glazer B.T."/>
            <person name="Huber J.A."/>
        </authorList>
    </citation>
    <scope>NUCLEOTIDE SEQUENCE [LARGE SCALE GENOMIC DNA]</scope>
</reference>
<comment type="similarity">
    <text evidence="1">Belongs to the Glu/Leu/Phe/Val dehydrogenases family.</text>
</comment>
<dbReference type="Pfam" id="PF00208">
    <property type="entry name" value="ELFV_dehydrog"/>
    <property type="match status" value="1"/>
</dbReference>
<dbReference type="Pfam" id="PF05088">
    <property type="entry name" value="Bac_GDH_CD"/>
    <property type="match status" value="1"/>
</dbReference>
<protein>
    <submittedName>
        <fullName evidence="4">Glutamate dehydrogenase</fullName>
    </submittedName>
</protein>
<comment type="caution">
    <text evidence="4">The sequence shown here is derived from an EMBL/GenBank/DDBJ whole genome shotgun (WGS) entry which is preliminary data.</text>
</comment>
<dbReference type="InterPro" id="IPR006096">
    <property type="entry name" value="Glu/Leu/Phe/Val/Trp_DH_C"/>
</dbReference>
<dbReference type="EMBL" id="NVUK01000027">
    <property type="protein sequence ID" value="PCI76552.1"/>
    <property type="molecule type" value="Genomic_DNA"/>
</dbReference>
<dbReference type="Gene3D" id="3.40.50.720">
    <property type="entry name" value="NAD(P)-binding Rossmann-like Domain"/>
    <property type="match status" value="1"/>
</dbReference>
<name>A0A2A4X1H5_UNCAE</name>
<dbReference type="AlphaFoldDB" id="A0A2A4X1H5"/>
<proteinExistence type="inferred from homology"/>